<proteinExistence type="predicted"/>
<keyword evidence="4" id="KW-1185">Reference proteome</keyword>
<dbReference type="EMBL" id="AGNL01015751">
    <property type="protein sequence ID" value="EJK65493.1"/>
    <property type="molecule type" value="Genomic_DNA"/>
</dbReference>
<protein>
    <submittedName>
        <fullName evidence="3">Uncharacterized protein</fullName>
    </submittedName>
</protein>
<sequence length="88" mass="8962">MRSLFILALLVAAASAFVAPANQAVATVRPASEAPKMMIDGSVMESVVTNANLIATNGGDNGGFFFPVIGLGSLAALILYLAPPLVDE</sequence>
<feature type="chain" id="PRO_5003837798" evidence="2">
    <location>
        <begin position="17"/>
        <end position="88"/>
    </location>
</feature>
<feature type="transmembrane region" description="Helical" evidence="1">
    <location>
        <begin position="64"/>
        <end position="82"/>
    </location>
</feature>
<dbReference type="Proteomes" id="UP000266841">
    <property type="component" value="Unassembled WGS sequence"/>
</dbReference>
<evidence type="ECO:0000256" key="2">
    <source>
        <dbReference type="SAM" id="SignalP"/>
    </source>
</evidence>
<feature type="signal peptide" evidence="2">
    <location>
        <begin position="1"/>
        <end position="16"/>
    </location>
</feature>
<comment type="caution">
    <text evidence="3">The sequence shown here is derived from an EMBL/GenBank/DDBJ whole genome shotgun (WGS) entry which is preliminary data.</text>
</comment>
<dbReference type="OMA" id="TEAPKMM"/>
<keyword evidence="1" id="KW-0472">Membrane</keyword>
<reference evidence="3 4" key="1">
    <citation type="journal article" date="2012" name="Genome Biol.">
        <title>Genome and low-iron response of an oceanic diatom adapted to chronic iron limitation.</title>
        <authorList>
            <person name="Lommer M."/>
            <person name="Specht M."/>
            <person name="Roy A.S."/>
            <person name="Kraemer L."/>
            <person name="Andreson R."/>
            <person name="Gutowska M.A."/>
            <person name="Wolf J."/>
            <person name="Bergner S.V."/>
            <person name="Schilhabel M.B."/>
            <person name="Klostermeier U.C."/>
            <person name="Beiko R.G."/>
            <person name="Rosenstiel P."/>
            <person name="Hippler M."/>
            <person name="Laroche J."/>
        </authorList>
    </citation>
    <scope>NUCLEOTIDE SEQUENCE [LARGE SCALE GENOMIC DNA]</scope>
    <source>
        <strain evidence="3 4">CCMP1005</strain>
    </source>
</reference>
<evidence type="ECO:0000313" key="3">
    <source>
        <dbReference type="EMBL" id="EJK65493.1"/>
    </source>
</evidence>
<keyword evidence="1" id="KW-1133">Transmembrane helix</keyword>
<dbReference type="AlphaFoldDB" id="K0SH34"/>
<evidence type="ECO:0000313" key="4">
    <source>
        <dbReference type="Proteomes" id="UP000266841"/>
    </source>
</evidence>
<organism evidence="3 4">
    <name type="scientific">Thalassiosira oceanica</name>
    <name type="common">Marine diatom</name>
    <dbReference type="NCBI Taxonomy" id="159749"/>
    <lineage>
        <taxon>Eukaryota</taxon>
        <taxon>Sar</taxon>
        <taxon>Stramenopiles</taxon>
        <taxon>Ochrophyta</taxon>
        <taxon>Bacillariophyta</taxon>
        <taxon>Coscinodiscophyceae</taxon>
        <taxon>Thalassiosirophycidae</taxon>
        <taxon>Thalassiosirales</taxon>
        <taxon>Thalassiosiraceae</taxon>
        <taxon>Thalassiosira</taxon>
    </lineage>
</organism>
<accession>K0SH34</accession>
<name>K0SH34_THAOC</name>
<keyword evidence="2" id="KW-0732">Signal</keyword>
<dbReference type="eggNOG" id="ENOG502T0RN">
    <property type="taxonomic scope" value="Eukaryota"/>
</dbReference>
<evidence type="ECO:0000256" key="1">
    <source>
        <dbReference type="SAM" id="Phobius"/>
    </source>
</evidence>
<keyword evidence="1" id="KW-0812">Transmembrane</keyword>
<dbReference type="OrthoDB" id="46053at2759"/>
<gene>
    <name evidence="3" type="ORF">THAOC_13638</name>
</gene>